<keyword evidence="5" id="KW-1185">Reference proteome</keyword>
<reference evidence="4" key="1">
    <citation type="journal article" date="2020" name="Stud. Mycol.">
        <title>101 Dothideomycetes genomes: a test case for predicting lifestyles and emergence of pathogens.</title>
        <authorList>
            <person name="Haridas S."/>
            <person name="Albert R."/>
            <person name="Binder M."/>
            <person name="Bloem J."/>
            <person name="Labutti K."/>
            <person name="Salamov A."/>
            <person name="Andreopoulos B."/>
            <person name="Baker S."/>
            <person name="Barry K."/>
            <person name="Bills G."/>
            <person name="Bluhm B."/>
            <person name="Cannon C."/>
            <person name="Castanera R."/>
            <person name="Culley D."/>
            <person name="Daum C."/>
            <person name="Ezra D."/>
            <person name="Gonzalez J."/>
            <person name="Henrissat B."/>
            <person name="Kuo A."/>
            <person name="Liang C."/>
            <person name="Lipzen A."/>
            <person name="Lutzoni F."/>
            <person name="Magnuson J."/>
            <person name="Mondo S."/>
            <person name="Nolan M."/>
            <person name="Ohm R."/>
            <person name="Pangilinan J."/>
            <person name="Park H.-J."/>
            <person name="Ramirez L."/>
            <person name="Alfaro M."/>
            <person name="Sun H."/>
            <person name="Tritt A."/>
            <person name="Yoshinaga Y."/>
            <person name="Zwiers L.-H."/>
            <person name="Turgeon B."/>
            <person name="Goodwin S."/>
            <person name="Spatafora J."/>
            <person name="Crous P."/>
            <person name="Grigoriev I."/>
        </authorList>
    </citation>
    <scope>NUCLEOTIDE SEQUENCE</scope>
    <source>
        <strain evidence="4">CBS 122367</strain>
    </source>
</reference>
<dbReference type="PROSITE" id="PS50048">
    <property type="entry name" value="ZN2_CY6_FUNGAL_2"/>
    <property type="match status" value="1"/>
</dbReference>
<dbReference type="Pfam" id="PF00172">
    <property type="entry name" value="Zn_clus"/>
    <property type="match status" value="1"/>
</dbReference>
<dbReference type="InterPro" id="IPR053175">
    <property type="entry name" value="DHMBA_Reg_Transcription_Factor"/>
</dbReference>
<dbReference type="InterPro" id="IPR001138">
    <property type="entry name" value="Zn2Cys6_DnaBD"/>
</dbReference>
<protein>
    <recommendedName>
        <fullName evidence="3">Zn(2)-C6 fungal-type domain-containing protein</fullName>
    </recommendedName>
</protein>
<evidence type="ECO:0000256" key="1">
    <source>
        <dbReference type="ARBA" id="ARBA00023242"/>
    </source>
</evidence>
<dbReference type="PANTHER" id="PTHR38791">
    <property type="entry name" value="ZN(II)2CYS6 TRANSCRIPTION FACTOR (EUROFUNG)-RELATED-RELATED"/>
    <property type="match status" value="1"/>
</dbReference>
<dbReference type="SMART" id="SM00066">
    <property type="entry name" value="GAL4"/>
    <property type="match status" value="1"/>
</dbReference>
<proteinExistence type="predicted"/>
<feature type="domain" description="Zn(2)-C6 fungal-type" evidence="3">
    <location>
        <begin position="10"/>
        <end position="40"/>
    </location>
</feature>
<keyword evidence="1" id="KW-0539">Nucleus</keyword>
<dbReference type="AlphaFoldDB" id="A0A6G1JL33"/>
<dbReference type="InterPro" id="IPR036864">
    <property type="entry name" value="Zn2-C6_fun-type_DNA-bd_sf"/>
</dbReference>
<dbReference type="PROSITE" id="PS00463">
    <property type="entry name" value="ZN2_CY6_FUNGAL_1"/>
    <property type="match status" value="1"/>
</dbReference>
<feature type="compositionally biased region" description="Low complexity" evidence="2">
    <location>
        <begin position="607"/>
        <end position="618"/>
    </location>
</feature>
<dbReference type="GO" id="GO:0008270">
    <property type="term" value="F:zinc ion binding"/>
    <property type="evidence" value="ECO:0007669"/>
    <property type="project" value="InterPro"/>
</dbReference>
<feature type="region of interest" description="Disordered" evidence="2">
    <location>
        <begin position="58"/>
        <end position="114"/>
    </location>
</feature>
<dbReference type="SUPFAM" id="SSF57701">
    <property type="entry name" value="Zn2/Cys6 DNA-binding domain"/>
    <property type="match status" value="1"/>
</dbReference>
<feature type="region of interest" description="Disordered" evidence="2">
    <location>
        <begin position="601"/>
        <end position="643"/>
    </location>
</feature>
<evidence type="ECO:0000313" key="4">
    <source>
        <dbReference type="EMBL" id="KAF2690940.1"/>
    </source>
</evidence>
<accession>A0A6G1JL33</accession>
<evidence type="ECO:0000259" key="3">
    <source>
        <dbReference type="PROSITE" id="PS50048"/>
    </source>
</evidence>
<dbReference type="Gene3D" id="4.10.240.10">
    <property type="entry name" value="Zn(2)-C6 fungal-type DNA-binding domain"/>
    <property type="match status" value="1"/>
</dbReference>
<evidence type="ECO:0000256" key="2">
    <source>
        <dbReference type="SAM" id="MobiDB-lite"/>
    </source>
</evidence>
<evidence type="ECO:0000313" key="5">
    <source>
        <dbReference type="Proteomes" id="UP000799291"/>
    </source>
</evidence>
<dbReference type="OrthoDB" id="2991872at2759"/>
<dbReference type="EMBL" id="MU005570">
    <property type="protein sequence ID" value="KAF2690940.1"/>
    <property type="molecule type" value="Genomic_DNA"/>
</dbReference>
<feature type="compositionally biased region" description="Polar residues" evidence="2">
    <location>
        <begin position="74"/>
        <end position="100"/>
    </location>
</feature>
<dbReference type="Proteomes" id="UP000799291">
    <property type="component" value="Unassembled WGS sequence"/>
</dbReference>
<dbReference type="GO" id="GO:0000981">
    <property type="term" value="F:DNA-binding transcription factor activity, RNA polymerase II-specific"/>
    <property type="evidence" value="ECO:0007669"/>
    <property type="project" value="InterPro"/>
</dbReference>
<organism evidence="4 5">
    <name type="scientific">Lentithecium fluviatile CBS 122367</name>
    <dbReference type="NCBI Taxonomy" id="1168545"/>
    <lineage>
        <taxon>Eukaryota</taxon>
        <taxon>Fungi</taxon>
        <taxon>Dikarya</taxon>
        <taxon>Ascomycota</taxon>
        <taxon>Pezizomycotina</taxon>
        <taxon>Dothideomycetes</taxon>
        <taxon>Pleosporomycetidae</taxon>
        <taxon>Pleosporales</taxon>
        <taxon>Massarineae</taxon>
        <taxon>Lentitheciaceae</taxon>
        <taxon>Lentithecium</taxon>
    </lineage>
</organism>
<sequence length="707" mass="78696">MSYRGRPSKGCESCRTKKVKCDETKPVCSRCSKTGHECKYRDQADLLFRNQTAVAAQKAEDSWRKRSKPRQRIGSESNVNSQSWPKNQHSLQNAPLSHSTNRSEESVTTEPRPAYSSVLDPLELSIPGQVGVGLRRVAYERFLYDFVVFETPNKPPEAMSDALWDFIPDLYQRAPEGSCLATVVDAVAYSNFANRRNAPQAQALGVECLGKAIKLLQKTIADKEQAPTDEALCSVYLMGIYGSLTSPTKGGSYLAHSQGASALLQLRSMDEYYTNTVSARLYEVSLVQMLVSNLQRGKRPPVSVENVVATRKYLPNFYSASGICVLRLIHEEAELHAKWHETKHSSTPPTNRGDLQELLRTALELDAEFQAWESSLPREWRYGMERNTPDARCTYESKWRNLLLESQGAPEEIHTYTTLRRCWIWTFYRTTRIFALRDLLEILNWMFKLPEPIQASDPMPNNTTSGALDNTGLQVHHSFATTHMVNLMEKSCSAVLGTMAVPIYGKSDQDVVGLRGFIMMWSLGTMDSILKAGLIPDAAVPPTPPNSNEASPYTRQTPSPLLIAPAPSPAVFRMPVRNIHPLYQQGPVSAPQPNAFARLPPIPTEQSAPPSAGPTPAAIRATGEPGSQGHVFDTSPPHAFDSPTHLPDLDFTITKPARIDVAARREWLNRILYYIASELGIKQAIAVPFMEGYFETCKAQVEALLTQ</sequence>
<dbReference type="CDD" id="cd00067">
    <property type="entry name" value="GAL4"/>
    <property type="match status" value="1"/>
</dbReference>
<gene>
    <name evidence="4" type="ORF">K458DRAFT_288220</name>
</gene>
<dbReference type="PANTHER" id="PTHR38791:SF12">
    <property type="entry name" value="TRANSCRIPTION FACTOR DOMAIN-CONTAINING PROTEIN-RELATED"/>
    <property type="match status" value="1"/>
</dbReference>
<name>A0A6G1JL33_9PLEO</name>